<evidence type="ECO:0000256" key="2">
    <source>
        <dbReference type="SAM" id="Phobius"/>
    </source>
</evidence>
<keyword evidence="2" id="KW-0812">Transmembrane</keyword>
<protein>
    <submittedName>
        <fullName evidence="3">Uncharacterized protein</fullName>
    </submittedName>
</protein>
<reference evidence="3 4" key="1">
    <citation type="submission" date="2019-04" db="EMBL/GenBank/DDBJ databases">
        <authorList>
            <person name="Van Vliet M D."/>
        </authorList>
    </citation>
    <scope>NUCLEOTIDE SEQUENCE [LARGE SCALE GENOMIC DNA]</scope>
    <source>
        <strain evidence="3 4">F21</strain>
    </source>
</reference>
<gene>
    <name evidence="3" type="ORF">SCARR_03879</name>
</gene>
<dbReference type="AlphaFoldDB" id="A0A6C2UNG1"/>
<accession>A0A6C2UNG1</accession>
<sequence>MEDFVGLLVFVVIAVVQLLKYLAGKAGKNKPAPKQGEAATKRAPSSIEEFFEKLAEKLEPQPTEQPDWPEGYERPDYVHEMEEFEQDQAEEFYEEPAPEPAPMPKPLEPSLPPIQGVEKVVAFQAPPQVASSVFASSSIRIPTIPMMRNNAGGVIDFDFKSRKKLKQAIIANLIFSPPRAYDASFENTLAK</sequence>
<name>A0A6C2UNG1_9BACT</name>
<evidence type="ECO:0000313" key="4">
    <source>
        <dbReference type="Proteomes" id="UP000346198"/>
    </source>
</evidence>
<feature type="transmembrane region" description="Helical" evidence="2">
    <location>
        <begin position="6"/>
        <end position="23"/>
    </location>
</feature>
<proteinExistence type="predicted"/>
<keyword evidence="2" id="KW-0472">Membrane</keyword>
<dbReference type="EMBL" id="CAAHFH010000002">
    <property type="protein sequence ID" value="VGO21802.1"/>
    <property type="molecule type" value="Genomic_DNA"/>
</dbReference>
<evidence type="ECO:0000256" key="1">
    <source>
        <dbReference type="SAM" id="MobiDB-lite"/>
    </source>
</evidence>
<evidence type="ECO:0000313" key="3">
    <source>
        <dbReference type="EMBL" id="VGO21802.1"/>
    </source>
</evidence>
<dbReference type="Proteomes" id="UP000346198">
    <property type="component" value="Unassembled WGS sequence"/>
</dbReference>
<dbReference type="RefSeq" id="WP_136063238.1">
    <property type="nucleotide sequence ID" value="NZ_CAAHFH010000002.1"/>
</dbReference>
<feature type="region of interest" description="Disordered" evidence="1">
    <location>
        <begin position="87"/>
        <end position="107"/>
    </location>
</feature>
<feature type="compositionally biased region" description="Acidic residues" evidence="1">
    <location>
        <begin position="87"/>
        <end position="97"/>
    </location>
</feature>
<feature type="compositionally biased region" description="Pro residues" evidence="1">
    <location>
        <begin position="98"/>
        <end position="107"/>
    </location>
</feature>
<keyword evidence="4" id="KW-1185">Reference proteome</keyword>
<feature type="region of interest" description="Disordered" evidence="1">
    <location>
        <begin position="26"/>
        <end position="46"/>
    </location>
</feature>
<organism evidence="3 4">
    <name type="scientific">Pontiella sulfatireligans</name>
    <dbReference type="NCBI Taxonomy" id="2750658"/>
    <lineage>
        <taxon>Bacteria</taxon>
        <taxon>Pseudomonadati</taxon>
        <taxon>Kiritimatiellota</taxon>
        <taxon>Kiritimatiellia</taxon>
        <taxon>Kiritimatiellales</taxon>
        <taxon>Pontiellaceae</taxon>
        <taxon>Pontiella</taxon>
    </lineage>
</organism>
<keyword evidence="2" id="KW-1133">Transmembrane helix</keyword>